<comment type="caution">
    <text evidence="1">The sequence shown here is derived from an EMBL/GenBank/DDBJ whole genome shotgun (WGS) entry which is preliminary data.</text>
</comment>
<evidence type="ECO:0000313" key="2">
    <source>
        <dbReference type="Proteomes" id="UP001234178"/>
    </source>
</evidence>
<evidence type="ECO:0000313" key="1">
    <source>
        <dbReference type="EMBL" id="KAK4028885.1"/>
    </source>
</evidence>
<name>A0ABR0AV02_9CRUS</name>
<reference evidence="1 2" key="1">
    <citation type="journal article" date="2023" name="Nucleic Acids Res.">
        <title>The hologenome of Daphnia magna reveals possible DNA methylation and microbiome-mediated evolution of the host genome.</title>
        <authorList>
            <person name="Chaturvedi A."/>
            <person name="Li X."/>
            <person name="Dhandapani V."/>
            <person name="Marshall H."/>
            <person name="Kissane S."/>
            <person name="Cuenca-Cambronero M."/>
            <person name="Asole G."/>
            <person name="Calvet F."/>
            <person name="Ruiz-Romero M."/>
            <person name="Marangio P."/>
            <person name="Guigo R."/>
            <person name="Rago D."/>
            <person name="Mirbahai L."/>
            <person name="Eastwood N."/>
            <person name="Colbourne J.K."/>
            <person name="Zhou J."/>
            <person name="Mallon E."/>
            <person name="Orsini L."/>
        </authorList>
    </citation>
    <scope>NUCLEOTIDE SEQUENCE [LARGE SCALE GENOMIC DNA]</scope>
    <source>
        <strain evidence="1">LRV0_1</strain>
    </source>
</reference>
<proteinExistence type="predicted"/>
<sequence length="79" mass="8486">MVQLNILLPPPTPFVSAAVVVSCYLDASAASSVTFLEPLPPFSPQPHPISPPFVARSIIHSFRIRHMAVVHKVGPTTAM</sequence>
<organism evidence="1 2">
    <name type="scientific">Daphnia magna</name>
    <dbReference type="NCBI Taxonomy" id="35525"/>
    <lineage>
        <taxon>Eukaryota</taxon>
        <taxon>Metazoa</taxon>
        <taxon>Ecdysozoa</taxon>
        <taxon>Arthropoda</taxon>
        <taxon>Crustacea</taxon>
        <taxon>Branchiopoda</taxon>
        <taxon>Diplostraca</taxon>
        <taxon>Cladocera</taxon>
        <taxon>Anomopoda</taxon>
        <taxon>Daphniidae</taxon>
        <taxon>Daphnia</taxon>
    </lineage>
</organism>
<accession>A0ABR0AV02</accession>
<dbReference type="Proteomes" id="UP001234178">
    <property type="component" value="Unassembled WGS sequence"/>
</dbReference>
<keyword evidence="2" id="KW-1185">Reference proteome</keyword>
<evidence type="ECO:0008006" key="3">
    <source>
        <dbReference type="Google" id="ProtNLM"/>
    </source>
</evidence>
<protein>
    <recommendedName>
        <fullName evidence="3">Secreted protein</fullName>
    </recommendedName>
</protein>
<dbReference type="EMBL" id="JAOYFB010000039">
    <property type="protein sequence ID" value="KAK4028885.1"/>
    <property type="molecule type" value="Genomic_DNA"/>
</dbReference>
<gene>
    <name evidence="1" type="ORF">OUZ56_021904</name>
</gene>